<proteinExistence type="predicted"/>
<evidence type="ECO:0000313" key="2">
    <source>
        <dbReference type="EMBL" id="MBB3189810.1"/>
    </source>
</evidence>
<reference evidence="2 3" key="1">
    <citation type="submission" date="2020-08" db="EMBL/GenBank/DDBJ databases">
        <title>Genomic Encyclopedia of Type Strains, Phase III (KMG-III): the genomes of soil and plant-associated and newly described type strains.</title>
        <authorList>
            <person name="Whitman W."/>
        </authorList>
    </citation>
    <scope>NUCLEOTIDE SEQUENCE [LARGE SCALE GENOMIC DNA]</scope>
    <source>
        <strain evidence="2 3">CECT 7282</strain>
    </source>
</reference>
<dbReference type="Gene3D" id="2.40.160.20">
    <property type="match status" value="1"/>
</dbReference>
<comment type="caution">
    <text evidence="2">The sequence shown here is derived from an EMBL/GenBank/DDBJ whole genome shotgun (WGS) entry which is preliminary data.</text>
</comment>
<feature type="signal peptide" evidence="1">
    <location>
        <begin position="1"/>
        <end position="25"/>
    </location>
</feature>
<name>A0A839V768_9GAMM</name>
<dbReference type="SUPFAM" id="SSF56925">
    <property type="entry name" value="OMPA-like"/>
    <property type="match status" value="1"/>
</dbReference>
<evidence type="ECO:0000256" key="1">
    <source>
        <dbReference type="SAM" id="SignalP"/>
    </source>
</evidence>
<dbReference type="PANTHER" id="PTHR36920">
    <property type="match status" value="1"/>
</dbReference>
<dbReference type="Pfam" id="PF03922">
    <property type="entry name" value="OmpW"/>
    <property type="match status" value="1"/>
</dbReference>
<feature type="chain" id="PRO_5032432890" evidence="1">
    <location>
        <begin position="26"/>
        <end position="202"/>
    </location>
</feature>
<accession>A0A839V768</accession>
<dbReference type="EMBL" id="JACHXP010000004">
    <property type="protein sequence ID" value="MBB3189810.1"/>
    <property type="molecule type" value="Genomic_DNA"/>
</dbReference>
<keyword evidence="3" id="KW-1185">Reference proteome</keyword>
<dbReference type="InterPro" id="IPR005618">
    <property type="entry name" value="OMPW"/>
</dbReference>
<sequence length="202" mass="21066">MKTMRLMTAAALATAGVVATQTAMAYQAGDIYGRGGVAKTEVTDDNGRVAGADLDISDERGYSYGLGYQFHDKLGIELNGTEPVEHDLALGGAGIGSVERMPLNLMLNYYPLGGTPSRVQPYVGAGLNYTHFSEEELAGLDVDESYGAAGQVGVDLAVTDYLLVGAFARYADVDADVSVGGTDIGEAEVDPTTIGGVLTLRF</sequence>
<dbReference type="GO" id="GO:0019867">
    <property type="term" value="C:outer membrane"/>
    <property type="evidence" value="ECO:0007669"/>
    <property type="project" value="InterPro"/>
</dbReference>
<dbReference type="AlphaFoldDB" id="A0A839V768"/>
<protein>
    <submittedName>
        <fullName evidence="2">Outer membrane protein</fullName>
    </submittedName>
</protein>
<dbReference type="Proteomes" id="UP000547614">
    <property type="component" value="Unassembled WGS sequence"/>
</dbReference>
<organism evidence="2 3">
    <name type="scientific">Halomonas cerina</name>
    <dbReference type="NCBI Taxonomy" id="447424"/>
    <lineage>
        <taxon>Bacteria</taxon>
        <taxon>Pseudomonadati</taxon>
        <taxon>Pseudomonadota</taxon>
        <taxon>Gammaproteobacteria</taxon>
        <taxon>Oceanospirillales</taxon>
        <taxon>Halomonadaceae</taxon>
        <taxon>Halomonas</taxon>
    </lineage>
</organism>
<keyword evidence="1" id="KW-0732">Signal</keyword>
<evidence type="ECO:0000313" key="3">
    <source>
        <dbReference type="Proteomes" id="UP000547614"/>
    </source>
</evidence>
<dbReference type="RefSeq" id="WP_183324564.1">
    <property type="nucleotide sequence ID" value="NZ_JACHXP010000004.1"/>
</dbReference>
<gene>
    <name evidence="2" type="ORF">FHR94_001034</name>
</gene>
<dbReference type="PANTHER" id="PTHR36920:SF1">
    <property type="entry name" value="OUTER MEMBRANE PROTEIN W"/>
    <property type="match status" value="1"/>
</dbReference>
<dbReference type="GO" id="GO:0055085">
    <property type="term" value="P:transmembrane transport"/>
    <property type="evidence" value="ECO:0007669"/>
    <property type="project" value="TreeGrafter"/>
</dbReference>
<dbReference type="InterPro" id="IPR011250">
    <property type="entry name" value="OMP/PagP_B-barrel"/>
</dbReference>